<proteinExistence type="predicted"/>
<dbReference type="EMBL" id="KY407661">
    <property type="protein sequence ID" value="ARK14907.1"/>
    <property type="molecule type" value="Genomic_DNA"/>
</dbReference>
<dbReference type="AlphaFoldDB" id="A0A1W6EHL6"/>
<evidence type="ECO:0000313" key="1">
    <source>
        <dbReference type="EMBL" id="ARK14907.1"/>
    </source>
</evidence>
<dbReference type="RefSeq" id="YP_009367895.1">
    <property type="nucleotide sequence ID" value="NC_034714.1"/>
</dbReference>
<name>A0A1W6EHL6_9CHLO</name>
<geneLocation type="chloroplast" evidence="1"/>
<organism evidence="1">
    <name type="scientific">Hazenia capsulata</name>
    <dbReference type="NCBI Taxonomy" id="2202518"/>
    <lineage>
        <taxon>Eukaryota</taxon>
        <taxon>Viridiplantae</taxon>
        <taxon>Chlorophyta</taxon>
        <taxon>core chlorophytes</taxon>
        <taxon>Ulvophyceae</taxon>
        <taxon>OUU clade</taxon>
        <taxon>Ulotrichales</taxon>
        <taxon>Hazeniaceae</taxon>
        <taxon>Hazenia</taxon>
    </lineage>
</organism>
<gene>
    <name evidence="1" type="primary">orf206</name>
</gene>
<keyword evidence="1" id="KW-0934">Plastid</keyword>
<sequence>MNMQRTISSVLQTQKRQGVKSVDKSYGNSDELARQHWLAKTVTLPWPDSRESILISIQVYYLDLKFYDRRNHGGVFKKLEEHFNQDILLSSIFAYWFENRFQTSQNDCEIENAEFLKNYHMDLKDLLLMLGYKKEKVISPNRLYKAILILLENHPQKQGDWIELIRTSEGIKLKNTRLQLLDPLEVFSSLKNPISAQKNQKNNCFN</sequence>
<dbReference type="GeneID" id="32884533"/>
<keyword evidence="1" id="KW-0150">Chloroplast</keyword>
<protein>
    <submittedName>
        <fullName evidence="1">Uncharacterized protein</fullName>
    </submittedName>
</protein>
<accession>A0A1W6EHL6</accession>
<reference evidence="1" key="1">
    <citation type="journal article" date="2017" name="Sci. Rep.">
        <title>Divergent copies of the large inverted repeat in the chloroplast genomes of ulvophycean green algae.</title>
        <authorList>
            <person name="Turmel M."/>
            <person name="Otis C."/>
            <person name="Lemieux C."/>
        </authorList>
    </citation>
    <scope>NUCLEOTIDE SEQUENCE</scope>
</reference>